<evidence type="ECO:0000313" key="1">
    <source>
        <dbReference type="EMBL" id="KAG7329493.1"/>
    </source>
</evidence>
<dbReference type="GO" id="GO:0031625">
    <property type="term" value="F:ubiquitin protein ligase binding"/>
    <property type="evidence" value="ECO:0007669"/>
    <property type="project" value="TreeGrafter"/>
</dbReference>
<dbReference type="AlphaFoldDB" id="A0A9D3SS53"/>
<dbReference type="GO" id="GO:0032436">
    <property type="term" value="P:positive regulation of proteasomal ubiquitin-dependent protein catabolic process"/>
    <property type="evidence" value="ECO:0007669"/>
    <property type="project" value="TreeGrafter"/>
</dbReference>
<keyword evidence="2" id="KW-1185">Reference proteome</keyword>
<dbReference type="PANTHER" id="PTHR13374">
    <property type="entry name" value="DET1 HOMOLOG DE-ETIOLATED-1 HOMOLOG"/>
    <property type="match status" value="1"/>
</dbReference>
<dbReference type="OrthoDB" id="18339at2759"/>
<sequence length="610" mass="70188">MEEEGEMEKVEVKEEVLGIEVDKQVVEGIEALGIQNGINKPLVFRLNECTCVWNASSSLMASSEDEFPTLKPRRIQNQNVVHRLELRRISSGRSGAHWYRVRCFHQNLFPNFTAVNVEKPPCFLRKFSPDGRCFVAFSSDQTSLEIYEFRGCQAAEDLLQDHDEGRDGEVLSETVRARLFSRFFSLLHVTSVASNGEHLNRECSLFTDDGRYVIVGSAAYLPDEPQPHFFEVYRNNEAVTPNPRSPLEDYSLHIVDLHTGRLCDTRAFKCDKIILSHNQGLYLYRNILAVLSVQQQTIHVFQVTAEGTFLDVRTIGRFCYEDDLLTLSAVYSEAQVEGPAGFSRLYKEKSISSLKHRLLVFLWRRAERDGSATAKRRFFQYFDQLRQLRMWKMQLLDENHLLIKYTSEDVVTLRVTDPSQPSFFVVYNMVSTEVIAVFENTSDQLLELFENFCDLFRNATLHSEAVQFPCSASSNNYARQVQRRFKDTIVNAKYGGHTEAVRRLLGQLPISAQSYSSSPYLDLSLFSYDDKWVSVMERPKTCGDHPIRFYARDSGLLKFKIQAGLLGRPINHTVRRLVAFTFHPFEPFAISVQRTNAEYVVNFHMRHSCS</sequence>
<dbReference type="Proteomes" id="UP000824219">
    <property type="component" value="Linkage Group LG08"/>
</dbReference>
<dbReference type="GO" id="GO:0031461">
    <property type="term" value="C:cullin-RING ubiquitin ligase complex"/>
    <property type="evidence" value="ECO:0007669"/>
    <property type="project" value="TreeGrafter"/>
</dbReference>
<name>A0A9D3SS53_9TELE</name>
<accession>A0A9D3SS53</accession>
<proteinExistence type="predicted"/>
<protein>
    <recommendedName>
        <fullName evidence="3">DET1 homolog</fullName>
    </recommendedName>
</protein>
<dbReference type="GO" id="GO:0016567">
    <property type="term" value="P:protein ubiquitination"/>
    <property type="evidence" value="ECO:0007669"/>
    <property type="project" value="TreeGrafter"/>
</dbReference>
<reference evidence="1 2" key="1">
    <citation type="submission" date="2021-06" db="EMBL/GenBank/DDBJ databases">
        <title>Chromosome-level genome assembly of the red-tail catfish (Hemibagrus wyckioides).</title>
        <authorList>
            <person name="Shao F."/>
        </authorList>
    </citation>
    <scope>NUCLEOTIDE SEQUENCE [LARGE SCALE GENOMIC DNA]</scope>
    <source>
        <strain evidence="1">EC202008001</strain>
        <tissue evidence="1">Blood</tissue>
    </source>
</reference>
<dbReference type="PANTHER" id="PTHR13374:SF3">
    <property type="entry name" value="DET1 HOMOLOG"/>
    <property type="match status" value="1"/>
</dbReference>
<comment type="caution">
    <text evidence="1">The sequence shown here is derived from an EMBL/GenBank/DDBJ whole genome shotgun (WGS) entry which is preliminary data.</text>
</comment>
<dbReference type="Pfam" id="PF09737">
    <property type="entry name" value="Det1"/>
    <property type="match status" value="1"/>
</dbReference>
<evidence type="ECO:0000313" key="2">
    <source>
        <dbReference type="Proteomes" id="UP000824219"/>
    </source>
</evidence>
<gene>
    <name evidence="1" type="ORF">KOW79_007667</name>
</gene>
<dbReference type="GO" id="GO:0005634">
    <property type="term" value="C:nucleus"/>
    <property type="evidence" value="ECO:0007669"/>
    <property type="project" value="TreeGrafter"/>
</dbReference>
<evidence type="ECO:0008006" key="3">
    <source>
        <dbReference type="Google" id="ProtNLM"/>
    </source>
</evidence>
<organism evidence="1 2">
    <name type="scientific">Hemibagrus wyckioides</name>
    <dbReference type="NCBI Taxonomy" id="337641"/>
    <lineage>
        <taxon>Eukaryota</taxon>
        <taxon>Metazoa</taxon>
        <taxon>Chordata</taxon>
        <taxon>Craniata</taxon>
        <taxon>Vertebrata</taxon>
        <taxon>Euteleostomi</taxon>
        <taxon>Actinopterygii</taxon>
        <taxon>Neopterygii</taxon>
        <taxon>Teleostei</taxon>
        <taxon>Ostariophysi</taxon>
        <taxon>Siluriformes</taxon>
        <taxon>Bagridae</taxon>
        <taxon>Hemibagrus</taxon>
    </lineage>
</organism>
<dbReference type="EMBL" id="JAHKSW010000008">
    <property type="protein sequence ID" value="KAG7329493.1"/>
    <property type="molecule type" value="Genomic_DNA"/>
</dbReference>
<dbReference type="SUPFAM" id="SSF82171">
    <property type="entry name" value="DPP6 N-terminal domain-like"/>
    <property type="match status" value="1"/>
</dbReference>
<dbReference type="GO" id="GO:1990756">
    <property type="term" value="F:ubiquitin-like ligase-substrate adaptor activity"/>
    <property type="evidence" value="ECO:0007669"/>
    <property type="project" value="TreeGrafter"/>
</dbReference>
<dbReference type="InterPro" id="IPR019138">
    <property type="entry name" value="De-etiolated_protein_1_Det1"/>
</dbReference>